<dbReference type="PANTHER" id="PTHR43065:SF42">
    <property type="entry name" value="TWO-COMPONENT SENSOR PPRA"/>
    <property type="match status" value="1"/>
</dbReference>
<dbReference type="InterPro" id="IPR000014">
    <property type="entry name" value="PAS"/>
</dbReference>
<dbReference type="Proteomes" id="UP000180175">
    <property type="component" value="Chromosome"/>
</dbReference>
<evidence type="ECO:0000256" key="8">
    <source>
        <dbReference type="ARBA" id="ARBA00023012"/>
    </source>
</evidence>
<dbReference type="CDD" id="cd00082">
    <property type="entry name" value="HisKA"/>
    <property type="match status" value="1"/>
</dbReference>
<proteinExistence type="predicted"/>
<dbReference type="GO" id="GO:0005524">
    <property type="term" value="F:ATP binding"/>
    <property type="evidence" value="ECO:0007669"/>
    <property type="project" value="UniProtKB-KW"/>
</dbReference>
<dbReference type="EMBL" id="CP063356">
    <property type="protein sequence ID" value="QOY36666.1"/>
    <property type="molecule type" value="Genomic_DNA"/>
</dbReference>
<keyword evidence="3" id="KW-0597">Phosphoprotein</keyword>
<dbReference type="GO" id="GO:0000155">
    <property type="term" value="F:phosphorelay sensor kinase activity"/>
    <property type="evidence" value="ECO:0007669"/>
    <property type="project" value="InterPro"/>
</dbReference>
<dbReference type="Pfam" id="PF02518">
    <property type="entry name" value="HATPase_c"/>
    <property type="match status" value="1"/>
</dbReference>
<name>A0A1S2L4R8_9BACI</name>
<dbReference type="InterPro" id="IPR036097">
    <property type="entry name" value="HisK_dim/P_sf"/>
</dbReference>
<reference evidence="11" key="4">
    <citation type="submission" date="2020-10" db="EMBL/GenBank/DDBJ databases">
        <authorList>
            <person name="Bassil N.M."/>
            <person name="Lloyd J.R."/>
        </authorList>
    </citation>
    <scope>NUCLEOTIDE SEQUENCE</scope>
    <source>
        <strain evidence="11">NB2006</strain>
    </source>
</reference>
<dbReference type="EMBL" id="LQXD01000173">
    <property type="protein sequence ID" value="OIJ07469.1"/>
    <property type="molecule type" value="Genomic_DNA"/>
</dbReference>
<dbReference type="SUPFAM" id="SSF55874">
    <property type="entry name" value="ATPase domain of HSP90 chaperone/DNA topoisomerase II/histidine kinase"/>
    <property type="match status" value="1"/>
</dbReference>
<dbReference type="CDD" id="cd00130">
    <property type="entry name" value="PAS"/>
    <property type="match status" value="1"/>
</dbReference>
<dbReference type="InterPro" id="IPR029016">
    <property type="entry name" value="GAF-like_dom_sf"/>
</dbReference>
<evidence type="ECO:0000256" key="5">
    <source>
        <dbReference type="ARBA" id="ARBA00022741"/>
    </source>
</evidence>
<dbReference type="PROSITE" id="PS50109">
    <property type="entry name" value="HIS_KIN"/>
    <property type="match status" value="1"/>
</dbReference>
<dbReference type="SUPFAM" id="SSF55785">
    <property type="entry name" value="PYP-like sensor domain (PAS domain)"/>
    <property type="match status" value="1"/>
</dbReference>
<dbReference type="InterPro" id="IPR005467">
    <property type="entry name" value="His_kinase_dom"/>
</dbReference>
<evidence type="ECO:0000256" key="3">
    <source>
        <dbReference type="ARBA" id="ARBA00022553"/>
    </source>
</evidence>
<evidence type="ECO:0000256" key="6">
    <source>
        <dbReference type="ARBA" id="ARBA00022777"/>
    </source>
</evidence>
<dbReference type="InterPro" id="IPR035965">
    <property type="entry name" value="PAS-like_dom_sf"/>
</dbReference>
<keyword evidence="6 10" id="KW-0418">Kinase</keyword>
<dbReference type="SMART" id="SM00065">
    <property type="entry name" value="GAF"/>
    <property type="match status" value="1"/>
</dbReference>
<sequence>MAVIEDKQNMIELLTGVKSSKQSYYMELKKTIRQLEKKNMKLEIINDVMKSFNIHMTMDEMLGNVLEKLKHIITFDRLSLSLFENNELILSNVYPQDLMPVRSLPKKNSLYWQSINRKQPIYYSFSTKEQQLSIVEEDMLRSLNIESVLLIPLISKEAVIGVISFESKRQISYETQDLSFLQQLADQLAVCIDNAKLYNAVLQGKKEWEETFRAVLDMIIFVDMEDTIIRFNDAVPRFFQMDGKELNGQKISRILFQDQDGEEWKSYKMKQPAYCQMSVKNKRICEIYTYPVSNEKDEMYGVIFYMKDVTEKVHTEAQLIHSGKLAAIGEMAAGVAHELNSPLTAILGNSQLLMRQFEKGTSSHQLLQDIKNCGDRCKNIIRNLLTFSRQDQFVLQDSSVNYAVEQVLSLVGYQIERENIRIVSRLKDDLPLVEGSVQQIEQVVINFLLNAKDALTEVDRQEKKIEIETNVKVVDDEEWVYLSVTDNGVGIKEKDVTAIFNPFFTTKESIKGNGLGLSVSLGIAKMHGGKIEVTSVEGKGSCFTLLLPKGEMYG</sequence>
<dbReference type="InterPro" id="IPR003661">
    <property type="entry name" value="HisK_dim/P_dom"/>
</dbReference>
<reference evidence="10 12" key="1">
    <citation type="submission" date="2016-10" db="EMBL/GenBank/DDBJ databases">
        <title>Draft genome sequences of four alkaliphilic bacteria belonging to the Anaerobacillus genus.</title>
        <authorList>
            <person name="Bassil N.M."/>
            <person name="Lloyd J.R."/>
        </authorList>
    </citation>
    <scope>NUCLEOTIDE SEQUENCE [LARGE SCALE GENOMIC DNA]</scope>
    <source>
        <strain evidence="10 12">NB2006</strain>
    </source>
</reference>
<dbReference type="Gene3D" id="1.10.287.130">
    <property type="match status" value="1"/>
</dbReference>
<dbReference type="KEGG" id="aia:AWH56_003045"/>
<dbReference type="Gene3D" id="3.30.450.40">
    <property type="match status" value="1"/>
</dbReference>
<dbReference type="NCBIfam" id="TIGR00229">
    <property type="entry name" value="sensory_box"/>
    <property type="match status" value="1"/>
</dbReference>
<dbReference type="InterPro" id="IPR003594">
    <property type="entry name" value="HATPase_dom"/>
</dbReference>
<dbReference type="Gene3D" id="3.30.450.20">
    <property type="entry name" value="PAS domain"/>
    <property type="match status" value="1"/>
</dbReference>
<dbReference type="InterPro" id="IPR003018">
    <property type="entry name" value="GAF"/>
</dbReference>
<evidence type="ECO:0000256" key="4">
    <source>
        <dbReference type="ARBA" id="ARBA00022679"/>
    </source>
</evidence>
<accession>A0A1S2L4R8</accession>
<dbReference type="SMART" id="SM00387">
    <property type="entry name" value="HATPase_c"/>
    <property type="match status" value="1"/>
</dbReference>
<feature type="domain" description="Histidine kinase" evidence="9">
    <location>
        <begin position="334"/>
        <end position="551"/>
    </location>
</feature>
<keyword evidence="8" id="KW-0902">Two-component regulatory system</keyword>
<dbReference type="Pfam" id="PF13185">
    <property type="entry name" value="GAF_2"/>
    <property type="match status" value="1"/>
</dbReference>
<protein>
    <recommendedName>
        <fullName evidence="2">histidine kinase</fullName>
        <ecNumber evidence="2">2.7.13.3</ecNumber>
    </recommendedName>
</protein>
<dbReference type="PANTHER" id="PTHR43065">
    <property type="entry name" value="SENSOR HISTIDINE KINASE"/>
    <property type="match status" value="1"/>
</dbReference>
<evidence type="ECO:0000313" key="11">
    <source>
        <dbReference type="EMBL" id="QOY36666.1"/>
    </source>
</evidence>
<evidence type="ECO:0000256" key="2">
    <source>
        <dbReference type="ARBA" id="ARBA00012438"/>
    </source>
</evidence>
<keyword evidence="12" id="KW-1185">Reference proteome</keyword>
<comment type="catalytic activity">
    <reaction evidence="1">
        <text>ATP + protein L-histidine = ADP + protein N-phospho-L-histidine.</text>
        <dbReference type="EC" id="2.7.13.3"/>
    </reaction>
</comment>
<evidence type="ECO:0000313" key="12">
    <source>
        <dbReference type="Proteomes" id="UP000180175"/>
    </source>
</evidence>
<keyword evidence="7" id="KW-0067">ATP-binding</keyword>
<keyword evidence="4" id="KW-0808">Transferase</keyword>
<dbReference type="SMART" id="SM00388">
    <property type="entry name" value="HisKA"/>
    <property type="match status" value="1"/>
</dbReference>
<organism evidence="10 12">
    <name type="scientific">Anaerobacillus isosaccharinicus</name>
    <dbReference type="NCBI Taxonomy" id="1532552"/>
    <lineage>
        <taxon>Bacteria</taxon>
        <taxon>Bacillati</taxon>
        <taxon>Bacillota</taxon>
        <taxon>Bacilli</taxon>
        <taxon>Bacillales</taxon>
        <taxon>Bacillaceae</taxon>
        <taxon>Anaerobacillus</taxon>
    </lineage>
</organism>
<evidence type="ECO:0000259" key="9">
    <source>
        <dbReference type="PROSITE" id="PS50109"/>
    </source>
</evidence>
<reference evidence="11 12" key="3">
    <citation type="journal article" date="2019" name="Int. J. Syst. Evol. Microbiol.">
        <title>Anaerobacillus isosaccharinicus sp. nov., an alkaliphilic bacterium which degrades isosaccharinic acid.</title>
        <authorList>
            <person name="Bassil N.M."/>
            <person name="Lloyd J.R."/>
        </authorList>
    </citation>
    <scope>NUCLEOTIDE SEQUENCE [LARGE SCALE GENOMIC DNA]</scope>
    <source>
        <strain evidence="11 12">NB2006</strain>
    </source>
</reference>
<dbReference type="PRINTS" id="PR00344">
    <property type="entry name" value="BCTRLSENSOR"/>
</dbReference>
<evidence type="ECO:0000313" key="10">
    <source>
        <dbReference type="EMBL" id="OIJ07469.1"/>
    </source>
</evidence>
<dbReference type="Pfam" id="PF13426">
    <property type="entry name" value="PAS_9"/>
    <property type="match status" value="1"/>
</dbReference>
<reference evidence="11 12" key="2">
    <citation type="journal article" date="2017" name="Genome Announc.">
        <title>Draft Genome Sequences of Four Alkaliphilic Bacteria Belonging to the Anaerobacillus Genus.</title>
        <authorList>
            <person name="Bassil N.M."/>
            <person name="Lloyd J.R."/>
        </authorList>
    </citation>
    <scope>NUCLEOTIDE SEQUENCE [LARGE SCALE GENOMIC DNA]</scope>
    <source>
        <strain evidence="11 12">NB2006</strain>
    </source>
</reference>
<gene>
    <name evidence="11" type="ORF">AWH56_003045</name>
    <name evidence="10" type="ORF">AWH56_20530</name>
</gene>
<dbReference type="AlphaFoldDB" id="A0A1S2L4R8"/>
<dbReference type="InterPro" id="IPR036890">
    <property type="entry name" value="HATPase_C_sf"/>
</dbReference>
<dbReference type="Pfam" id="PF00512">
    <property type="entry name" value="HisKA"/>
    <property type="match status" value="1"/>
</dbReference>
<dbReference type="EC" id="2.7.13.3" evidence="2"/>
<dbReference type="RefSeq" id="WP_071318823.1">
    <property type="nucleotide sequence ID" value="NZ_CP063356.2"/>
</dbReference>
<dbReference type="SUPFAM" id="SSF55781">
    <property type="entry name" value="GAF domain-like"/>
    <property type="match status" value="1"/>
</dbReference>
<evidence type="ECO:0000256" key="7">
    <source>
        <dbReference type="ARBA" id="ARBA00022840"/>
    </source>
</evidence>
<keyword evidence="5" id="KW-0547">Nucleotide-binding</keyword>
<dbReference type="SUPFAM" id="SSF47384">
    <property type="entry name" value="Homodimeric domain of signal transducing histidine kinase"/>
    <property type="match status" value="1"/>
</dbReference>
<dbReference type="InterPro" id="IPR004358">
    <property type="entry name" value="Sig_transdc_His_kin-like_C"/>
</dbReference>
<evidence type="ECO:0000256" key="1">
    <source>
        <dbReference type="ARBA" id="ARBA00000085"/>
    </source>
</evidence>
<dbReference type="Gene3D" id="3.30.565.10">
    <property type="entry name" value="Histidine kinase-like ATPase, C-terminal domain"/>
    <property type="match status" value="1"/>
</dbReference>